<dbReference type="OrthoDB" id="1502398at2759"/>
<dbReference type="NCBIfam" id="NF009525">
    <property type="entry name" value="PRK12887.1"/>
    <property type="match status" value="1"/>
</dbReference>
<evidence type="ECO:0000256" key="7">
    <source>
        <dbReference type="SAM" id="MobiDB-lite"/>
    </source>
</evidence>
<comment type="caution">
    <text evidence="9">The sequence shown here is derived from an EMBL/GenBank/DDBJ whole genome shotgun (WGS) entry which is preliminary data.</text>
</comment>
<keyword evidence="3" id="KW-0808">Transferase</keyword>
<accession>A0A9K3KAQ9</accession>
<reference evidence="9" key="2">
    <citation type="submission" date="2021-04" db="EMBL/GenBank/DDBJ databases">
        <authorList>
            <person name="Podell S."/>
        </authorList>
    </citation>
    <scope>NUCLEOTIDE SEQUENCE</scope>
    <source>
        <strain evidence="9">Hildebrandi</strain>
    </source>
</reference>
<evidence type="ECO:0000256" key="6">
    <source>
        <dbReference type="ARBA" id="ARBA00023136"/>
    </source>
</evidence>
<comment type="similarity">
    <text evidence="2">Belongs to the UbiA prenyltransferase family.</text>
</comment>
<dbReference type="GO" id="GO:0016020">
    <property type="term" value="C:membrane"/>
    <property type="evidence" value="ECO:0007669"/>
    <property type="project" value="UniProtKB-SubCell"/>
</dbReference>
<dbReference type="GO" id="GO:0016765">
    <property type="term" value="F:transferase activity, transferring alkyl or aryl (other than methyl) groups"/>
    <property type="evidence" value="ECO:0007669"/>
    <property type="project" value="InterPro"/>
</dbReference>
<evidence type="ECO:0000256" key="3">
    <source>
        <dbReference type="ARBA" id="ARBA00022679"/>
    </source>
</evidence>
<reference evidence="9" key="1">
    <citation type="journal article" date="2021" name="Sci. Rep.">
        <title>Diploid genomic architecture of Nitzschia inconspicua, an elite biomass production diatom.</title>
        <authorList>
            <person name="Oliver A."/>
            <person name="Podell S."/>
            <person name="Pinowska A."/>
            <person name="Traller J.C."/>
            <person name="Smith S.R."/>
            <person name="McClure R."/>
            <person name="Beliaev A."/>
            <person name="Bohutskyi P."/>
            <person name="Hill E.A."/>
            <person name="Rabines A."/>
            <person name="Zheng H."/>
            <person name="Allen L.Z."/>
            <person name="Kuo A."/>
            <person name="Grigoriev I.V."/>
            <person name="Allen A.E."/>
            <person name="Hazlebeck D."/>
            <person name="Allen E.E."/>
        </authorList>
    </citation>
    <scope>NUCLEOTIDE SEQUENCE</scope>
    <source>
        <strain evidence="9">Hildebrandi</strain>
    </source>
</reference>
<feature type="transmembrane region" description="Helical" evidence="8">
    <location>
        <begin position="257"/>
        <end position="277"/>
    </location>
</feature>
<keyword evidence="11" id="KW-1185">Reference proteome</keyword>
<dbReference type="Proteomes" id="UP000693970">
    <property type="component" value="Unassembled WGS sequence"/>
</dbReference>
<dbReference type="PANTHER" id="PTHR43009:SF7">
    <property type="entry name" value="HOMOGENTISATE GERANYLGERANYLTRANSFERASE, CHLOROPLASTIC"/>
    <property type="match status" value="1"/>
</dbReference>
<dbReference type="Pfam" id="PF01040">
    <property type="entry name" value="UbiA"/>
    <property type="match status" value="1"/>
</dbReference>
<evidence type="ECO:0000313" key="9">
    <source>
        <dbReference type="EMBL" id="KAG7339453.1"/>
    </source>
</evidence>
<sequence>MVSYGMAFQQSIRTSSRSYHLPIYQGNKGMDISRRGRILLSVSSSSSIQQFHQNKKKMNHNNNRKSPFSTRTYYFPLYSSDPSSSSSAITPAVTVPTNDNNDDSDTKTTSNSNQKNESILSVLWRFSRPHTIIGSALAIPALHFLAAPSYMAALSTKSFVSMGYAMIPALLMNLYITGLNQITDVDIDKINKPDLPLAAGHLTMRNAIVTTVLSLILSLVLGMSHPTLSTEGLNVALIMSAVLGTCYSLPPIRLKRFPFWAAFCIVAVRGAVINAGFFAHAKVAAAAAAFSVPSTSAVFSSSFPSSSMVWQCLTTNPACYLSSLYFALFGVVIALMKDVPDVKGDHLSNVRTLSVRLGPQRVYRWMHRFLTAMLEGVGLAFFRGAVIAVGSNPGLVCGRTAVGLCSILAGVSVQRKATPVDPENPKQVYDFYMHLWKLFYLSYLVLPLAR</sequence>
<evidence type="ECO:0000256" key="2">
    <source>
        <dbReference type="ARBA" id="ARBA00005985"/>
    </source>
</evidence>
<dbReference type="EMBL" id="JAGRRH010000011">
    <property type="protein sequence ID" value="KAG7362486.1"/>
    <property type="molecule type" value="Genomic_DNA"/>
</dbReference>
<keyword evidence="4 8" id="KW-0812">Transmembrane</keyword>
<gene>
    <name evidence="9" type="ORF">IV203_024823</name>
    <name evidence="10" type="ORF">IV203_025370</name>
</gene>
<evidence type="ECO:0000256" key="1">
    <source>
        <dbReference type="ARBA" id="ARBA00004141"/>
    </source>
</evidence>
<keyword evidence="6 8" id="KW-0472">Membrane</keyword>
<evidence type="ECO:0000256" key="5">
    <source>
        <dbReference type="ARBA" id="ARBA00022989"/>
    </source>
</evidence>
<feature type="transmembrane region" description="Helical" evidence="8">
    <location>
        <begin position="159"/>
        <end position="176"/>
    </location>
</feature>
<dbReference type="InterPro" id="IPR000537">
    <property type="entry name" value="UbiA_prenyltransferase"/>
</dbReference>
<organism evidence="9 11">
    <name type="scientific">Nitzschia inconspicua</name>
    <dbReference type="NCBI Taxonomy" id="303405"/>
    <lineage>
        <taxon>Eukaryota</taxon>
        <taxon>Sar</taxon>
        <taxon>Stramenopiles</taxon>
        <taxon>Ochrophyta</taxon>
        <taxon>Bacillariophyta</taxon>
        <taxon>Bacillariophyceae</taxon>
        <taxon>Bacillariophycidae</taxon>
        <taxon>Bacillariales</taxon>
        <taxon>Bacillariaceae</taxon>
        <taxon>Nitzschia</taxon>
    </lineage>
</organism>
<keyword evidence="5 8" id="KW-1133">Transmembrane helix</keyword>
<feature type="transmembrane region" description="Helical" evidence="8">
    <location>
        <begin position="318"/>
        <end position="336"/>
    </location>
</feature>
<evidence type="ECO:0000313" key="10">
    <source>
        <dbReference type="EMBL" id="KAG7362486.1"/>
    </source>
</evidence>
<evidence type="ECO:0000256" key="4">
    <source>
        <dbReference type="ARBA" id="ARBA00022692"/>
    </source>
</evidence>
<feature type="transmembrane region" description="Helical" evidence="8">
    <location>
        <begin position="197"/>
        <end position="221"/>
    </location>
</feature>
<comment type="subcellular location">
    <subcellularLocation>
        <location evidence="1">Membrane</location>
        <topology evidence="1">Multi-pass membrane protein</topology>
    </subcellularLocation>
</comment>
<dbReference type="EMBL" id="JAGRRH010000034">
    <property type="protein sequence ID" value="KAG7339453.1"/>
    <property type="molecule type" value="Genomic_DNA"/>
</dbReference>
<evidence type="ECO:0000313" key="11">
    <source>
        <dbReference type="Proteomes" id="UP000693970"/>
    </source>
</evidence>
<proteinExistence type="inferred from homology"/>
<name>A0A9K3KAQ9_9STRA</name>
<feature type="transmembrane region" description="Helical" evidence="8">
    <location>
        <begin position="233"/>
        <end position="250"/>
    </location>
</feature>
<dbReference type="PANTHER" id="PTHR43009">
    <property type="entry name" value="HOMOGENTISATE SOLANESYLTRANSFERASE, CHLOROPLASTIC"/>
    <property type="match status" value="1"/>
</dbReference>
<feature type="region of interest" description="Disordered" evidence="7">
    <location>
        <begin position="81"/>
        <end position="113"/>
    </location>
</feature>
<evidence type="ECO:0000256" key="8">
    <source>
        <dbReference type="SAM" id="Phobius"/>
    </source>
</evidence>
<protein>
    <submittedName>
        <fullName evidence="9">Homogentisate phytyltransferase</fullName>
    </submittedName>
</protein>
<feature type="transmembrane region" description="Helical" evidence="8">
    <location>
        <begin position="132"/>
        <end position="153"/>
    </location>
</feature>
<dbReference type="AlphaFoldDB" id="A0A9K3KAQ9"/>